<feature type="compositionally biased region" description="Basic residues" evidence="1">
    <location>
        <begin position="7"/>
        <end position="17"/>
    </location>
</feature>
<feature type="compositionally biased region" description="Low complexity" evidence="1">
    <location>
        <begin position="58"/>
        <end position="68"/>
    </location>
</feature>
<evidence type="ECO:0000313" key="2">
    <source>
        <dbReference type="EMBL" id="KAF8484677.1"/>
    </source>
</evidence>
<feature type="region of interest" description="Disordered" evidence="1">
    <location>
        <begin position="192"/>
        <end position="222"/>
    </location>
</feature>
<feature type="compositionally biased region" description="Low complexity" evidence="1">
    <location>
        <begin position="286"/>
        <end position="296"/>
    </location>
</feature>
<accession>A0A9P5N2E4</accession>
<sequence>MDAKSPLRNRSRRKRFSVSRLSTDSTATLPAYPRPEISPDDRPPDYPESADEADADTSRSTSDDTLPPLSSPRPRRLHAHRRRRTVSPIVSSSTEPDPYLDSLLARSVHALEMSNALLQSSISTHSSLSAVLAADSPVVESSLETRARNLSSRIGVNSSVQADWLDDLAVISEHFATDARPDALGLSLAHDDPISRSLPVGPSPLQLRSSSRHHRNRSSSDLRLSNWPRSRLISPAPRAITQYVEANADPDTIVLPSTLGLRSTPSAHLPPISPSPPSPSSPGPSSPLSHSTLPEPEASSTVYSLLSSFLMRRPSTSSITSRPSLNFRFGHRPRASTDTATSSSQAPSSVTPSLTRSPYSSPARSRAGKRPMTPPLIPPSLVLPTRPLTPPTENPSLSSLSSTSSSNPSSDPHINPVLSLQALRKILDDQPNALPMSRAQSDGHASRRTTFLPRTPLPAPTLGTSTATASVSRLFTKPVHMHSGSPSREPRPSALKGGSRTPQSPASLDGFLAPAHSTGPGGSSGSSARSTPKRISFADLPEPYGSERGGGGSGRGFEKRSARRGKKRSGKGKGKGKGKSRVDVEDDSDESDDDDFEKGWWARLLLGSGQVRGLSLGRPEDRIEARIARGLGSRGGFGGGMEDWAI</sequence>
<name>A0A9P5N2E4_9AGAM</name>
<feature type="region of interest" description="Disordered" evidence="1">
    <location>
        <begin position="1"/>
        <end position="98"/>
    </location>
</feature>
<feature type="region of interest" description="Disordered" evidence="1">
    <location>
        <begin position="313"/>
        <end position="415"/>
    </location>
</feature>
<feature type="region of interest" description="Disordered" evidence="1">
    <location>
        <begin position="433"/>
        <end position="466"/>
    </location>
</feature>
<feature type="compositionally biased region" description="Basic residues" evidence="1">
    <location>
        <begin position="73"/>
        <end position="85"/>
    </location>
</feature>
<feature type="compositionally biased region" description="Basic residues" evidence="1">
    <location>
        <begin position="561"/>
        <end position="579"/>
    </location>
</feature>
<feature type="compositionally biased region" description="Pro residues" evidence="1">
    <location>
        <begin position="271"/>
        <end position="285"/>
    </location>
</feature>
<feature type="region of interest" description="Disordered" evidence="1">
    <location>
        <begin position="255"/>
        <end position="296"/>
    </location>
</feature>
<reference evidence="2" key="1">
    <citation type="submission" date="2019-10" db="EMBL/GenBank/DDBJ databases">
        <authorList>
            <consortium name="DOE Joint Genome Institute"/>
            <person name="Kuo A."/>
            <person name="Miyauchi S."/>
            <person name="Kiss E."/>
            <person name="Drula E."/>
            <person name="Kohler A."/>
            <person name="Sanchez-Garcia M."/>
            <person name="Andreopoulos B."/>
            <person name="Barry K.W."/>
            <person name="Bonito G."/>
            <person name="Buee M."/>
            <person name="Carver A."/>
            <person name="Chen C."/>
            <person name="Cichocki N."/>
            <person name="Clum A."/>
            <person name="Culley D."/>
            <person name="Crous P.W."/>
            <person name="Fauchery L."/>
            <person name="Girlanda M."/>
            <person name="Hayes R."/>
            <person name="Keri Z."/>
            <person name="LaButti K."/>
            <person name="Lipzen A."/>
            <person name="Lombard V."/>
            <person name="Magnuson J."/>
            <person name="Maillard F."/>
            <person name="Morin E."/>
            <person name="Murat C."/>
            <person name="Nolan M."/>
            <person name="Ohm R."/>
            <person name="Pangilinan J."/>
            <person name="Pereira M."/>
            <person name="Perotto S."/>
            <person name="Peter M."/>
            <person name="Riley R."/>
            <person name="Sitrit Y."/>
            <person name="Stielow B."/>
            <person name="Szollosi G."/>
            <person name="Zifcakova L."/>
            <person name="Stursova M."/>
            <person name="Spatafora J.W."/>
            <person name="Tedersoo L."/>
            <person name="Vaario L.-M."/>
            <person name="Yamada A."/>
            <person name="Yan M."/>
            <person name="Wang P."/>
            <person name="Xu J."/>
            <person name="Bruns T."/>
            <person name="Baldrian P."/>
            <person name="Vilgalys R."/>
            <person name="Henrissat B."/>
            <person name="Grigoriev I.V."/>
            <person name="Hibbett D."/>
            <person name="Nagy L.G."/>
            <person name="Martin F.M."/>
        </authorList>
    </citation>
    <scope>NUCLEOTIDE SEQUENCE</scope>
    <source>
        <strain evidence="2">Prilba</strain>
    </source>
</reference>
<protein>
    <submittedName>
        <fullName evidence="2">Uncharacterized protein</fullName>
    </submittedName>
</protein>
<feature type="region of interest" description="Disordered" evidence="1">
    <location>
        <begin position="478"/>
        <end position="595"/>
    </location>
</feature>
<feature type="compositionally biased region" description="Acidic residues" evidence="1">
    <location>
        <begin position="584"/>
        <end position="595"/>
    </location>
</feature>
<dbReference type="AlphaFoldDB" id="A0A9P5N2E4"/>
<comment type="caution">
    <text evidence="2">The sequence shown here is derived from an EMBL/GenBank/DDBJ whole genome shotgun (WGS) entry which is preliminary data.</text>
</comment>
<feature type="compositionally biased region" description="Low complexity" evidence="1">
    <location>
        <begin position="336"/>
        <end position="365"/>
    </location>
</feature>
<dbReference type="EMBL" id="WHVB01000003">
    <property type="protein sequence ID" value="KAF8484677.1"/>
    <property type="molecule type" value="Genomic_DNA"/>
</dbReference>
<dbReference type="OrthoDB" id="3254377at2759"/>
<proteinExistence type="predicted"/>
<feature type="compositionally biased region" description="Low complexity" evidence="1">
    <location>
        <begin position="313"/>
        <end position="324"/>
    </location>
</feature>
<organism evidence="2 3">
    <name type="scientific">Russula ochroleuca</name>
    <dbReference type="NCBI Taxonomy" id="152965"/>
    <lineage>
        <taxon>Eukaryota</taxon>
        <taxon>Fungi</taxon>
        <taxon>Dikarya</taxon>
        <taxon>Basidiomycota</taxon>
        <taxon>Agaricomycotina</taxon>
        <taxon>Agaricomycetes</taxon>
        <taxon>Russulales</taxon>
        <taxon>Russulaceae</taxon>
        <taxon>Russula</taxon>
    </lineage>
</organism>
<evidence type="ECO:0000313" key="3">
    <source>
        <dbReference type="Proteomes" id="UP000759537"/>
    </source>
</evidence>
<evidence type="ECO:0000256" key="1">
    <source>
        <dbReference type="SAM" id="MobiDB-lite"/>
    </source>
</evidence>
<reference evidence="2" key="2">
    <citation type="journal article" date="2020" name="Nat. Commun.">
        <title>Large-scale genome sequencing of mycorrhizal fungi provides insights into the early evolution of symbiotic traits.</title>
        <authorList>
            <person name="Miyauchi S."/>
            <person name="Kiss E."/>
            <person name="Kuo A."/>
            <person name="Drula E."/>
            <person name="Kohler A."/>
            <person name="Sanchez-Garcia M."/>
            <person name="Morin E."/>
            <person name="Andreopoulos B."/>
            <person name="Barry K.W."/>
            <person name="Bonito G."/>
            <person name="Buee M."/>
            <person name="Carver A."/>
            <person name="Chen C."/>
            <person name="Cichocki N."/>
            <person name="Clum A."/>
            <person name="Culley D."/>
            <person name="Crous P.W."/>
            <person name="Fauchery L."/>
            <person name="Girlanda M."/>
            <person name="Hayes R.D."/>
            <person name="Keri Z."/>
            <person name="LaButti K."/>
            <person name="Lipzen A."/>
            <person name="Lombard V."/>
            <person name="Magnuson J."/>
            <person name="Maillard F."/>
            <person name="Murat C."/>
            <person name="Nolan M."/>
            <person name="Ohm R.A."/>
            <person name="Pangilinan J."/>
            <person name="Pereira M.F."/>
            <person name="Perotto S."/>
            <person name="Peter M."/>
            <person name="Pfister S."/>
            <person name="Riley R."/>
            <person name="Sitrit Y."/>
            <person name="Stielow J.B."/>
            <person name="Szollosi G."/>
            <person name="Zifcakova L."/>
            <person name="Stursova M."/>
            <person name="Spatafora J.W."/>
            <person name="Tedersoo L."/>
            <person name="Vaario L.M."/>
            <person name="Yamada A."/>
            <person name="Yan M."/>
            <person name="Wang P."/>
            <person name="Xu J."/>
            <person name="Bruns T."/>
            <person name="Baldrian P."/>
            <person name="Vilgalys R."/>
            <person name="Dunand C."/>
            <person name="Henrissat B."/>
            <person name="Grigoriev I.V."/>
            <person name="Hibbett D."/>
            <person name="Nagy L.G."/>
            <person name="Martin F.M."/>
        </authorList>
    </citation>
    <scope>NUCLEOTIDE SEQUENCE</scope>
    <source>
        <strain evidence="2">Prilba</strain>
    </source>
</reference>
<gene>
    <name evidence="2" type="ORF">DFH94DRAFT_715223</name>
</gene>
<keyword evidence="3" id="KW-1185">Reference proteome</keyword>
<dbReference type="Proteomes" id="UP000759537">
    <property type="component" value="Unassembled WGS sequence"/>
</dbReference>
<feature type="compositionally biased region" description="Low complexity" evidence="1">
    <location>
        <begin position="394"/>
        <end position="410"/>
    </location>
</feature>
<feature type="compositionally biased region" description="Polar residues" evidence="1">
    <location>
        <begin position="19"/>
        <end position="28"/>
    </location>
</feature>